<dbReference type="InterPro" id="IPR008969">
    <property type="entry name" value="CarboxyPept-like_regulatory"/>
</dbReference>
<dbReference type="InterPro" id="IPR023997">
    <property type="entry name" value="TonB-dep_OMP_SusC/RagA_CS"/>
</dbReference>
<evidence type="ECO:0000256" key="5">
    <source>
        <dbReference type="ARBA" id="ARBA00023077"/>
    </source>
</evidence>
<dbReference type="SUPFAM" id="SSF49464">
    <property type="entry name" value="Carboxypeptidase regulatory domain-like"/>
    <property type="match status" value="1"/>
</dbReference>
<dbReference type="eggNOG" id="COG4771">
    <property type="taxonomic scope" value="Bacteria"/>
</dbReference>
<reference evidence="12 13" key="1">
    <citation type="journal article" date="2013" name="Genome Announc.">
        <title>The Draft Genome Sequence of Sphingomonas paucimobilis Strain HER1398 (Proteobacteria), Host to the Giant PAU Phage, Indicates That It Is a Member of the Genus Sphingobacterium (Bacteroidetes).</title>
        <authorList>
            <person name="White R.A.III."/>
            <person name="Suttle C.A."/>
        </authorList>
    </citation>
    <scope>NUCLEOTIDE SEQUENCE [LARGE SCALE GENOMIC DNA]</scope>
    <source>
        <strain evidence="12 13">HER1398</strain>
    </source>
</reference>
<evidence type="ECO:0008006" key="14">
    <source>
        <dbReference type="Google" id="ProtNLM"/>
    </source>
</evidence>
<dbReference type="Proteomes" id="UP000016584">
    <property type="component" value="Unassembled WGS sequence"/>
</dbReference>
<dbReference type="Pfam" id="PF00593">
    <property type="entry name" value="TonB_dep_Rec_b-barrel"/>
    <property type="match status" value="1"/>
</dbReference>
<evidence type="ECO:0000256" key="1">
    <source>
        <dbReference type="ARBA" id="ARBA00004571"/>
    </source>
</evidence>
<evidence type="ECO:0000256" key="8">
    <source>
        <dbReference type="PROSITE-ProRule" id="PRU01360"/>
    </source>
</evidence>
<dbReference type="STRING" id="1346330.M472_02795"/>
<dbReference type="Pfam" id="PF13715">
    <property type="entry name" value="CarbopepD_reg_2"/>
    <property type="match status" value="1"/>
</dbReference>
<dbReference type="SUPFAM" id="SSF56935">
    <property type="entry name" value="Porins"/>
    <property type="match status" value="1"/>
</dbReference>
<keyword evidence="6 8" id="KW-0472">Membrane</keyword>
<keyword evidence="7 8" id="KW-0998">Cell outer membrane</keyword>
<dbReference type="EMBL" id="ATDL01000021">
    <property type="protein sequence ID" value="ERJ57686.1"/>
    <property type="molecule type" value="Genomic_DNA"/>
</dbReference>
<evidence type="ECO:0000256" key="3">
    <source>
        <dbReference type="ARBA" id="ARBA00022452"/>
    </source>
</evidence>
<feature type="domain" description="TonB-dependent receptor plug" evidence="11">
    <location>
        <begin position="99"/>
        <end position="203"/>
    </location>
</feature>
<comment type="subcellular location">
    <subcellularLocation>
        <location evidence="1 8">Cell outer membrane</location>
        <topology evidence="1 8">Multi-pass membrane protein</topology>
    </subcellularLocation>
</comment>
<evidence type="ECO:0000256" key="9">
    <source>
        <dbReference type="RuleBase" id="RU003357"/>
    </source>
</evidence>
<evidence type="ECO:0000259" key="10">
    <source>
        <dbReference type="Pfam" id="PF00593"/>
    </source>
</evidence>
<keyword evidence="3 8" id="KW-1134">Transmembrane beta strand</keyword>
<dbReference type="InterPro" id="IPR037066">
    <property type="entry name" value="Plug_dom_sf"/>
</dbReference>
<dbReference type="InterPro" id="IPR023996">
    <property type="entry name" value="TonB-dep_OMP_SusC/RagA"/>
</dbReference>
<dbReference type="Gene3D" id="2.40.170.20">
    <property type="entry name" value="TonB-dependent receptor, beta-barrel domain"/>
    <property type="match status" value="1"/>
</dbReference>
<dbReference type="InterPro" id="IPR000531">
    <property type="entry name" value="Beta-barrel_TonB"/>
</dbReference>
<feature type="domain" description="TonB-dependent receptor-like beta-barrel" evidence="10">
    <location>
        <begin position="423"/>
        <end position="913"/>
    </location>
</feature>
<keyword evidence="2 8" id="KW-0813">Transport</keyword>
<dbReference type="PATRIC" id="fig|1346330.5.peg.3651"/>
<keyword evidence="4 8" id="KW-0812">Transmembrane</keyword>
<evidence type="ECO:0000256" key="7">
    <source>
        <dbReference type="ARBA" id="ARBA00023237"/>
    </source>
</evidence>
<dbReference type="NCBIfam" id="TIGR04056">
    <property type="entry name" value="OMP_RagA_SusC"/>
    <property type="match status" value="1"/>
</dbReference>
<dbReference type="InterPro" id="IPR036942">
    <property type="entry name" value="Beta-barrel_TonB_sf"/>
</dbReference>
<evidence type="ECO:0000313" key="13">
    <source>
        <dbReference type="Proteomes" id="UP000016584"/>
    </source>
</evidence>
<dbReference type="PROSITE" id="PS52016">
    <property type="entry name" value="TONB_DEPENDENT_REC_3"/>
    <property type="match status" value="1"/>
</dbReference>
<dbReference type="InterPro" id="IPR039426">
    <property type="entry name" value="TonB-dep_rcpt-like"/>
</dbReference>
<proteinExistence type="inferred from homology"/>
<evidence type="ECO:0000259" key="11">
    <source>
        <dbReference type="Pfam" id="PF07715"/>
    </source>
</evidence>
<dbReference type="NCBIfam" id="TIGR04057">
    <property type="entry name" value="SusC_RagA_signa"/>
    <property type="match status" value="1"/>
</dbReference>
<accession>U2H7L3</accession>
<evidence type="ECO:0000256" key="6">
    <source>
        <dbReference type="ARBA" id="ARBA00023136"/>
    </source>
</evidence>
<dbReference type="Pfam" id="PF07715">
    <property type="entry name" value="Plug"/>
    <property type="match status" value="1"/>
</dbReference>
<dbReference type="Gene3D" id="2.170.130.10">
    <property type="entry name" value="TonB-dependent receptor, plug domain"/>
    <property type="match status" value="1"/>
</dbReference>
<evidence type="ECO:0000256" key="4">
    <source>
        <dbReference type="ARBA" id="ARBA00022692"/>
    </source>
</evidence>
<dbReference type="GO" id="GO:0009279">
    <property type="term" value="C:cell outer membrane"/>
    <property type="evidence" value="ECO:0007669"/>
    <property type="project" value="UniProtKB-SubCell"/>
</dbReference>
<organism evidence="12 13">
    <name type="scientific">Sphingobacterium paucimobilis HER1398</name>
    <dbReference type="NCBI Taxonomy" id="1346330"/>
    <lineage>
        <taxon>Bacteria</taxon>
        <taxon>Pseudomonadati</taxon>
        <taxon>Bacteroidota</taxon>
        <taxon>Sphingobacteriia</taxon>
        <taxon>Sphingobacteriales</taxon>
        <taxon>Sphingobacteriaceae</taxon>
        <taxon>Sphingobacterium</taxon>
    </lineage>
</organism>
<dbReference type="InterPro" id="IPR012910">
    <property type="entry name" value="Plug_dom"/>
</dbReference>
<gene>
    <name evidence="12" type="ORF">M472_02795</name>
</gene>
<evidence type="ECO:0000313" key="12">
    <source>
        <dbReference type="EMBL" id="ERJ57686.1"/>
    </source>
</evidence>
<keyword evidence="5 9" id="KW-0798">TonB box</keyword>
<dbReference type="AlphaFoldDB" id="U2H7L3"/>
<name>U2H7L3_9SPHI</name>
<protein>
    <recommendedName>
        <fullName evidence="14">TonB-dependent receptor plug domain-containing protein</fullName>
    </recommendedName>
</protein>
<sequence length="1040" mass="117052">MEALGAQIRGRVVDAINGIPIAGVNIQGKGFKTMVSGQNGGFDIPSVGADVVLKFSYLGYKDTNIVVVDKLMELIVHLVPAGTQIEEVLVRTGYQQLDKNSTTGAFSIVGKEQLEQQVGLGLTAMLPAVAPGVMYDNNSNSTGRLMVRGLSTIRGEKQPLVVVDNFPYEGSLDDINPMDVESVTVLKDAAASAIWGVRAGNGVIVVTTKKGKYNQKAQFRFSSSMKIGEKPDLMRLPVMSSPDFIAMEEFLFDKGYYDSRISNPAMLPLTPIIDALAELRTGAIDSTDYKMLRERLLGIDVRKDYLKYLYKPSLLQQYHLEGQGGSERYAWASSLGVDRDQSTTNNDFQRVGYRLSNQWKLSKSLTLSTDVNFTFIKNVTGNSGYGDIKLGTYELYPYAEFVDSNGRSLPIAQRNKSYIDQLNNEGLLLNWDFVPLEDHSYLDNKRKQFIVNWNTGFNYKLFDWLALDVKYNLVTDRSEQKNHRNERSYYARNLINSFSVIDKATNTVKYNVPKGGIVDQGFANQWAHNARLQVDINKRIGGHFWSGLLGFEGRSMRNEGYSDRLYGFNADNLTISDVNYLETFPDVVTGTRSYIPNGQSVMRTNIRYVSVFANGTYSYGQKLNVTGSLRRDATNLFGLRTNDKWNLLWSLGASYKIIDSKIGWVDRLRLRTTYGFSGNVDPSMASVNTIRHIGFSSQTNSSIANFASYANPDLKWESIGTLNLGADLGLWGGRAEVIFDWYRKYGRDLYGMDEVDPTAGIGESVVRNVAKMKGRGADLQLNVHAIQSKDWGLTFQTNVSRSADKVESYYLTNLFGNQFMFEGAISGLEGRPVYAVYAFPWKSLDTDGNPIGYFEGEESKDYASIYNNTLLKDMHYGGPLLPRWFGSAGSSIRYKELSLDFRILYKAGHSIRRQSVDYPVLFGQNVMHADYGKRWMKVGDEQNTQIPVMLYPLDINRDSYYKYSSVLVDSGSHIRFQYVHLNYDFKQLLRGTMKPSLFVHVDNLGLIWSANKQGIDPDYENSLNSFRPPTQWAFGVRMAF</sequence>
<keyword evidence="13" id="KW-1185">Reference proteome</keyword>
<evidence type="ECO:0000256" key="2">
    <source>
        <dbReference type="ARBA" id="ARBA00022448"/>
    </source>
</evidence>
<comment type="similarity">
    <text evidence="8 9">Belongs to the TonB-dependent receptor family.</text>
</comment>
<comment type="caution">
    <text evidence="12">The sequence shown here is derived from an EMBL/GenBank/DDBJ whole genome shotgun (WGS) entry which is preliminary data.</text>
</comment>